<dbReference type="SMART" id="SM00086">
    <property type="entry name" value="PAC"/>
    <property type="match status" value="5"/>
</dbReference>
<dbReference type="InterPro" id="IPR000700">
    <property type="entry name" value="PAS-assoc_C"/>
</dbReference>
<dbReference type="Gene3D" id="2.10.70.100">
    <property type="match status" value="1"/>
</dbReference>
<dbReference type="CDD" id="cd00075">
    <property type="entry name" value="HATPase"/>
    <property type="match status" value="1"/>
</dbReference>
<dbReference type="AlphaFoldDB" id="A0AAW4PGI7"/>
<dbReference type="GO" id="GO:0006355">
    <property type="term" value="P:regulation of DNA-templated transcription"/>
    <property type="evidence" value="ECO:0007669"/>
    <property type="project" value="InterPro"/>
</dbReference>
<dbReference type="EC" id="2.7.13.3" evidence="2"/>
<feature type="domain" description="PAS" evidence="8">
    <location>
        <begin position="523"/>
        <end position="592"/>
    </location>
</feature>
<dbReference type="PANTHER" id="PTHR43304:SF1">
    <property type="entry name" value="PAC DOMAIN-CONTAINING PROTEIN"/>
    <property type="match status" value="1"/>
</dbReference>
<evidence type="ECO:0000259" key="7">
    <source>
        <dbReference type="PROSITE" id="PS50109"/>
    </source>
</evidence>
<evidence type="ECO:0000313" key="10">
    <source>
        <dbReference type="EMBL" id="MBX0296703.1"/>
    </source>
</evidence>
<dbReference type="GO" id="GO:0004673">
    <property type="term" value="F:protein histidine kinase activity"/>
    <property type="evidence" value="ECO:0007669"/>
    <property type="project" value="UniProtKB-EC"/>
</dbReference>
<feature type="domain" description="PAS" evidence="8">
    <location>
        <begin position="645"/>
        <end position="715"/>
    </location>
</feature>
<proteinExistence type="predicted"/>
<dbReference type="Pfam" id="PF00989">
    <property type="entry name" value="PAS"/>
    <property type="match status" value="1"/>
</dbReference>
<feature type="domain" description="PAC" evidence="9">
    <location>
        <begin position="596"/>
        <end position="648"/>
    </location>
</feature>
<dbReference type="PROSITE" id="PS50113">
    <property type="entry name" value="PAC"/>
    <property type="match status" value="4"/>
</dbReference>
<keyword evidence="11" id="KW-1185">Reference proteome</keyword>
<organism evidence="10 11">
    <name type="scientific">Haloarcula nitratireducens</name>
    <dbReference type="NCBI Taxonomy" id="2487749"/>
    <lineage>
        <taxon>Archaea</taxon>
        <taxon>Methanobacteriati</taxon>
        <taxon>Methanobacteriota</taxon>
        <taxon>Stenosarchaea group</taxon>
        <taxon>Halobacteria</taxon>
        <taxon>Halobacteriales</taxon>
        <taxon>Haloarculaceae</taxon>
        <taxon>Haloarcula</taxon>
    </lineage>
</organism>
<reference evidence="10 11" key="1">
    <citation type="submission" date="2021-06" db="EMBL/GenBank/DDBJ databases">
        <title>Halomicroarcula sp. a new haloarchaeum isolated from saline soil.</title>
        <authorList>
            <person name="Duran-Viseras A."/>
            <person name="Sanchez-Porro C."/>
            <person name="Ventosa A."/>
        </authorList>
    </citation>
    <scope>NUCLEOTIDE SEQUENCE [LARGE SCALE GENOMIC DNA]</scope>
    <source>
        <strain evidence="10 11">F27</strain>
    </source>
</reference>
<dbReference type="InterPro" id="IPR052162">
    <property type="entry name" value="Sensor_kinase/Photoreceptor"/>
</dbReference>
<keyword evidence="3" id="KW-0597">Phosphoprotein</keyword>
<evidence type="ECO:0000259" key="8">
    <source>
        <dbReference type="PROSITE" id="PS50112"/>
    </source>
</evidence>
<dbReference type="Pfam" id="PF08448">
    <property type="entry name" value="PAS_4"/>
    <property type="match status" value="2"/>
</dbReference>
<sequence>MSDEESFFGEEKRPGTSNGSDRILLLVQGQRNRNLLDDLLDDYEVVVAAPDADEPLPKFDLCIIGEASYRAVADTLRDRKEKTGDRYLPVLLLVGERGAREIAQRLRGVADDTLHIPATEAVVRSRVESLLRTRRQSLQLALYRRAMDEATTGITIAEAESDQPLIYANDAFVELTGYDREEMLGRNCRFLQGEATEPEPVQQLHEAIDAGEAVRAELRNYRKDGTEFWNDLEISPVYDDTGELTHYIGFQSDITARRVAEERLREETETLERLLEASPVGITVLDTDGQIVRANAAAEEVLGLERSDALGRAFDEPSWEIVGEDGEPVDSADLPFSQVMATGETVRDYEHGIAEEGETRWLSINAAPLTDESGERIGVITTIEDITERRAQERERERLVDLLDQTQAIADIGGWEIDIDEGDAEFTKGLAELLGVWPQTEFDLDEAFGFYHPADEPEVRDVFEEMVATGEPQELDCRIQTASGETRWTHVRGEPHQSESSVYRGTIQDITERRERERELKETKDLLQSVFDASPIGILAVDEAGITQLWNKGCERIFGWSEDEALGEPLPNVPAEKQAEFDELRNEVIAGAEPVIGYETVRQRKDGSLIDVALTTAPLRDSNDEISGVVGLLEDITDRKERQQELKRYERIVETTSDLIYTLDEDLTFTSFNTAMAQFVGLPEDTITGEHLSTVFEADHTEALADAKTKLLAEEMTETTVETTLVDHRGQKRQVQTTVSVGFPDQTVEELVCVSRDITELQERKRRLSVFDRVLRHNLRNKMIVIQGWTDPLTDDPTKEEASDAAAKIREASDDLLELSKLAREFDTVSDPGASDFVTTMDVAKHVDEVASEAELSYPTASISVATPPVAEATVYEAFELAVNELVDNAVKHGGSRPAVALTVTIDDESDAVVVRVADDGPGIPALEQRSVAAGRESPLQHTNGLGLWFVRWMATNSGGSMRIEDNEPTGTVIELRFLRR</sequence>
<dbReference type="SUPFAM" id="SSF55874">
    <property type="entry name" value="ATPase domain of HSP90 chaperone/DNA topoisomerase II/histidine kinase"/>
    <property type="match status" value="1"/>
</dbReference>
<evidence type="ECO:0000256" key="2">
    <source>
        <dbReference type="ARBA" id="ARBA00012438"/>
    </source>
</evidence>
<dbReference type="NCBIfam" id="TIGR00229">
    <property type="entry name" value="sensory_box"/>
    <property type="match status" value="5"/>
</dbReference>
<evidence type="ECO:0000313" key="11">
    <source>
        <dbReference type="Proteomes" id="UP001430455"/>
    </source>
</evidence>
<feature type="domain" description="Histidine kinase" evidence="7">
    <location>
        <begin position="774"/>
        <end position="981"/>
    </location>
</feature>
<dbReference type="PANTHER" id="PTHR43304">
    <property type="entry name" value="PHYTOCHROME-LIKE PROTEIN CPH1"/>
    <property type="match status" value="1"/>
</dbReference>
<evidence type="ECO:0000256" key="6">
    <source>
        <dbReference type="SAM" id="MobiDB-lite"/>
    </source>
</evidence>
<dbReference type="SUPFAM" id="SSF55785">
    <property type="entry name" value="PYP-like sensor domain (PAS domain)"/>
    <property type="match status" value="5"/>
</dbReference>
<keyword evidence="5" id="KW-0418">Kinase</keyword>
<comment type="catalytic activity">
    <reaction evidence="1">
        <text>ATP + protein L-histidine = ADP + protein N-phospho-L-histidine.</text>
        <dbReference type="EC" id="2.7.13.3"/>
    </reaction>
</comment>
<dbReference type="InterPro" id="IPR013655">
    <property type="entry name" value="PAS_fold_3"/>
</dbReference>
<dbReference type="InterPro" id="IPR013767">
    <property type="entry name" value="PAS_fold"/>
</dbReference>
<feature type="domain" description="PAC" evidence="9">
    <location>
        <begin position="342"/>
        <end position="398"/>
    </location>
</feature>
<evidence type="ECO:0000256" key="4">
    <source>
        <dbReference type="ARBA" id="ARBA00022679"/>
    </source>
</evidence>
<dbReference type="Pfam" id="PF02518">
    <property type="entry name" value="HATPase_c"/>
    <property type="match status" value="1"/>
</dbReference>
<dbReference type="InterPro" id="IPR001610">
    <property type="entry name" value="PAC"/>
</dbReference>
<dbReference type="SMART" id="SM00387">
    <property type="entry name" value="HATPase_c"/>
    <property type="match status" value="1"/>
</dbReference>
<dbReference type="RefSeq" id="WP_220581292.1">
    <property type="nucleotide sequence ID" value="NZ_RKLT01000009.1"/>
</dbReference>
<feature type="domain" description="PAC" evidence="9">
    <location>
        <begin position="214"/>
        <end position="266"/>
    </location>
</feature>
<dbReference type="InterPro" id="IPR035965">
    <property type="entry name" value="PAS-like_dom_sf"/>
</dbReference>
<dbReference type="EMBL" id="RKLT01000009">
    <property type="protein sequence ID" value="MBX0296703.1"/>
    <property type="molecule type" value="Genomic_DNA"/>
</dbReference>
<name>A0AAW4PGI7_9EURY</name>
<gene>
    <name evidence="10" type="ORF">EGH23_17635</name>
</gene>
<feature type="region of interest" description="Disordered" evidence="6">
    <location>
        <begin position="1"/>
        <end position="20"/>
    </location>
</feature>
<evidence type="ECO:0000259" key="9">
    <source>
        <dbReference type="PROSITE" id="PS50113"/>
    </source>
</evidence>
<dbReference type="Proteomes" id="UP001430455">
    <property type="component" value="Unassembled WGS sequence"/>
</dbReference>
<dbReference type="InterPro" id="IPR036890">
    <property type="entry name" value="HATPase_C_sf"/>
</dbReference>
<dbReference type="CDD" id="cd00130">
    <property type="entry name" value="PAS"/>
    <property type="match status" value="5"/>
</dbReference>
<dbReference type="SMART" id="SM00091">
    <property type="entry name" value="PAS"/>
    <property type="match status" value="4"/>
</dbReference>
<evidence type="ECO:0000256" key="3">
    <source>
        <dbReference type="ARBA" id="ARBA00022553"/>
    </source>
</evidence>
<dbReference type="Gene3D" id="3.30.565.10">
    <property type="entry name" value="Histidine kinase-like ATPase, C-terminal domain"/>
    <property type="match status" value="1"/>
</dbReference>
<dbReference type="PROSITE" id="PS50109">
    <property type="entry name" value="HIS_KIN"/>
    <property type="match status" value="1"/>
</dbReference>
<evidence type="ECO:0000256" key="1">
    <source>
        <dbReference type="ARBA" id="ARBA00000085"/>
    </source>
</evidence>
<dbReference type="InterPro" id="IPR003594">
    <property type="entry name" value="HATPase_dom"/>
</dbReference>
<dbReference type="PROSITE" id="PS50112">
    <property type="entry name" value="PAS"/>
    <property type="match status" value="4"/>
</dbReference>
<evidence type="ECO:0000256" key="5">
    <source>
        <dbReference type="ARBA" id="ARBA00022777"/>
    </source>
</evidence>
<dbReference type="Pfam" id="PF13426">
    <property type="entry name" value="PAS_9"/>
    <property type="match status" value="1"/>
</dbReference>
<comment type="caution">
    <text evidence="10">The sequence shown here is derived from an EMBL/GenBank/DDBJ whole genome shotgun (WGS) entry which is preliminary data.</text>
</comment>
<keyword evidence="4" id="KW-0808">Transferase</keyword>
<dbReference type="InterPro" id="IPR000014">
    <property type="entry name" value="PAS"/>
</dbReference>
<feature type="domain" description="PAC" evidence="9">
    <location>
        <begin position="473"/>
        <end position="522"/>
    </location>
</feature>
<dbReference type="InterPro" id="IPR013656">
    <property type="entry name" value="PAS_4"/>
</dbReference>
<dbReference type="Gene3D" id="3.30.450.20">
    <property type="entry name" value="PAS domain"/>
    <property type="match status" value="5"/>
</dbReference>
<accession>A0AAW4PGI7</accession>
<feature type="domain" description="PAS" evidence="8">
    <location>
        <begin position="139"/>
        <end position="217"/>
    </location>
</feature>
<protein>
    <recommendedName>
        <fullName evidence="2">histidine kinase</fullName>
        <ecNumber evidence="2">2.7.13.3</ecNumber>
    </recommendedName>
</protein>
<dbReference type="Pfam" id="PF08447">
    <property type="entry name" value="PAS_3"/>
    <property type="match status" value="1"/>
</dbReference>
<dbReference type="InterPro" id="IPR005467">
    <property type="entry name" value="His_kinase_dom"/>
</dbReference>
<feature type="domain" description="PAS" evidence="8">
    <location>
        <begin position="267"/>
        <end position="312"/>
    </location>
</feature>